<dbReference type="Proteomes" id="UP000799291">
    <property type="component" value="Unassembled WGS sequence"/>
</dbReference>
<dbReference type="InterPro" id="IPR050320">
    <property type="entry name" value="N5-glutamine_MTase"/>
</dbReference>
<dbReference type="InterPro" id="IPR025714">
    <property type="entry name" value="Methyltranfer_dom"/>
</dbReference>
<dbReference type="InterPro" id="IPR002052">
    <property type="entry name" value="DNA_methylase_N6_adenine_CS"/>
</dbReference>
<dbReference type="CDD" id="cd02440">
    <property type="entry name" value="AdoMet_MTases"/>
    <property type="match status" value="1"/>
</dbReference>
<evidence type="ECO:0000313" key="6">
    <source>
        <dbReference type="Proteomes" id="UP000799291"/>
    </source>
</evidence>
<dbReference type="Gene3D" id="1.10.8.10">
    <property type="entry name" value="DNA helicase RuvA subunit, C-terminal domain"/>
    <property type="match status" value="1"/>
</dbReference>
<organism evidence="5 6">
    <name type="scientific">Lentithecium fluviatile CBS 122367</name>
    <dbReference type="NCBI Taxonomy" id="1168545"/>
    <lineage>
        <taxon>Eukaryota</taxon>
        <taxon>Fungi</taxon>
        <taxon>Dikarya</taxon>
        <taxon>Ascomycota</taxon>
        <taxon>Pezizomycotina</taxon>
        <taxon>Dothideomycetes</taxon>
        <taxon>Pleosporomycetidae</taxon>
        <taxon>Pleosporales</taxon>
        <taxon>Massarineae</taxon>
        <taxon>Lentitheciaceae</taxon>
        <taxon>Lentithecium</taxon>
    </lineage>
</organism>
<name>A0A6G1JE57_9PLEO</name>
<dbReference type="GO" id="GO:0005739">
    <property type="term" value="C:mitochondrion"/>
    <property type="evidence" value="ECO:0007669"/>
    <property type="project" value="TreeGrafter"/>
</dbReference>
<proteinExistence type="predicted"/>
<protein>
    <submittedName>
        <fullName evidence="5">S-adenosyl-L-methionine-dependent methyltransferase</fullName>
    </submittedName>
</protein>
<dbReference type="GO" id="GO:0003676">
    <property type="term" value="F:nucleic acid binding"/>
    <property type="evidence" value="ECO:0007669"/>
    <property type="project" value="InterPro"/>
</dbReference>
<dbReference type="PANTHER" id="PTHR18895">
    <property type="entry name" value="HEMK METHYLTRANSFERASE"/>
    <property type="match status" value="1"/>
</dbReference>
<dbReference type="GO" id="GO:0032259">
    <property type="term" value="P:methylation"/>
    <property type="evidence" value="ECO:0007669"/>
    <property type="project" value="UniProtKB-KW"/>
</dbReference>
<reference evidence="5" key="1">
    <citation type="journal article" date="2020" name="Stud. Mycol.">
        <title>101 Dothideomycetes genomes: a test case for predicting lifestyles and emergence of pathogens.</title>
        <authorList>
            <person name="Haridas S."/>
            <person name="Albert R."/>
            <person name="Binder M."/>
            <person name="Bloem J."/>
            <person name="Labutti K."/>
            <person name="Salamov A."/>
            <person name="Andreopoulos B."/>
            <person name="Baker S."/>
            <person name="Barry K."/>
            <person name="Bills G."/>
            <person name="Bluhm B."/>
            <person name="Cannon C."/>
            <person name="Castanera R."/>
            <person name="Culley D."/>
            <person name="Daum C."/>
            <person name="Ezra D."/>
            <person name="Gonzalez J."/>
            <person name="Henrissat B."/>
            <person name="Kuo A."/>
            <person name="Liang C."/>
            <person name="Lipzen A."/>
            <person name="Lutzoni F."/>
            <person name="Magnuson J."/>
            <person name="Mondo S."/>
            <person name="Nolan M."/>
            <person name="Ohm R."/>
            <person name="Pangilinan J."/>
            <person name="Park H.-J."/>
            <person name="Ramirez L."/>
            <person name="Alfaro M."/>
            <person name="Sun H."/>
            <person name="Tritt A."/>
            <person name="Yoshinaga Y."/>
            <person name="Zwiers L.-H."/>
            <person name="Turgeon B."/>
            <person name="Goodwin S."/>
            <person name="Spatafora J."/>
            <person name="Crous P."/>
            <person name="Grigoriev I."/>
        </authorList>
    </citation>
    <scope>NUCLEOTIDE SEQUENCE</scope>
    <source>
        <strain evidence="5">CBS 122367</strain>
    </source>
</reference>
<dbReference type="Pfam" id="PF13847">
    <property type="entry name" value="Methyltransf_31"/>
    <property type="match status" value="1"/>
</dbReference>
<dbReference type="NCBIfam" id="TIGR00536">
    <property type="entry name" value="hemK_fam"/>
    <property type="match status" value="1"/>
</dbReference>
<accession>A0A6G1JE57</accession>
<evidence type="ECO:0000256" key="3">
    <source>
        <dbReference type="ARBA" id="ARBA00022691"/>
    </source>
</evidence>
<keyword evidence="1 5" id="KW-0489">Methyltransferase</keyword>
<dbReference type="GO" id="GO:0008276">
    <property type="term" value="F:protein methyltransferase activity"/>
    <property type="evidence" value="ECO:0007669"/>
    <property type="project" value="InterPro"/>
</dbReference>
<evidence type="ECO:0000256" key="2">
    <source>
        <dbReference type="ARBA" id="ARBA00022679"/>
    </source>
</evidence>
<dbReference type="InterPro" id="IPR004556">
    <property type="entry name" value="HemK-like"/>
</dbReference>
<evidence type="ECO:0000256" key="1">
    <source>
        <dbReference type="ARBA" id="ARBA00022603"/>
    </source>
</evidence>
<dbReference type="AlphaFoldDB" id="A0A6G1JE57"/>
<keyword evidence="2 5" id="KW-0808">Transferase</keyword>
<evidence type="ECO:0000313" key="5">
    <source>
        <dbReference type="EMBL" id="KAF2688510.1"/>
    </source>
</evidence>
<dbReference type="InterPro" id="IPR029063">
    <property type="entry name" value="SAM-dependent_MTases_sf"/>
</dbReference>
<keyword evidence="6" id="KW-1185">Reference proteome</keyword>
<gene>
    <name evidence="5" type="ORF">K458DRAFT_414258</name>
</gene>
<dbReference type="PANTHER" id="PTHR18895:SF74">
    <property type="entry name" value="MTRF1L RELEASE FACTOR GLUTAMINE METHYLTRANSFERASE"/>
    <property type="match status" value="1"/>
</dbReference>
<dbReference type="EMBL" id="MU005573">
    <property type="protein sequence ID" value="KAF2688510.1"/>
    <property type="molecule type" value="Genomic_DNA"/>
</dbReference>
<keyword evidence="3" id="KW-0949">S-adenosyl-L-methionine</keyword>
<dbReference type="OrthoDB" id="269872at2759"/>
<sequence>MPRLPTSLLRRAYALDPYLPALLGPCRDLCAAQNELRWLREHVDGVAEKRRARGGTLARAALLRELVGKRARGMPLQYILGTEWFGEVEIRCRKGVLIPRQDTAASISHLVRFLRDAPNLPSELRVLDLCTGTGCIPLLFAHDFYDASSRPDLRILGVDVSEKALELAAHNLERTRKAQASVAKGNISFLQADILLNPFADQTEGPPSLKTALNLKRMPQFWDILISNPPYISPKEYWKTTTRSVRGFEPKLALVPPPDAAGTDTEQGDAFYRPLLTIAQDVEAKIVLLEIADLDQALRVGRRVREMDIYDGIEIWCDQPDAHPNTAAEDPASDSEFPIFGTGNARTVLCHRGQGTQWLQRTPSPHAPTSTPADTTEDCAHISHDGLEPSFDKTLLHAGDGRPFHERTLKSRKEPVDWEHWTGKPANAAAPWYTKEPRLGRR</sequence>
<dbReference type="SUPFAM" id="SSF53335">
    <property type="entry name" value="S-adenosyl-L-methionine-dependent methyltransferases"/>
    <property type="match status" value="1"/>
</dbReference>
<feature type="domain" description="Methyltransferase" evidence="4">
    <location>
        <begin position="122"/>
        <end position="202"/>
    </location>
</feature>
<dbReference type="PROSITE" id="PS00092">
    <property type="entry name" value="N6_MTASE"/>
    <property type="match status" value="1"/>
</dbReference>
<evidence type="ECO:0000259" key="4">
    <source>
        <dbReference type="Pfam" id="PF13847"/>
    </source>
</evidence>
<dbReference type="Gene3D" id="3.40.50.150">
    <property type="entry name" value="Vaccinia Virus protein VP39"/>
    <property type="match status" value="1"/>
</dbReference>